<gene>
    <name evidence="2" type="ORF">N1027_02810</name>
</gene>
<dbReference type="EMBL" id="JANLCM010000001">
    <property type="protein sequence ID" value="MCS5717059.1"/>
    <property type="molecule type" value="Genomic_DNA"/>
</dbReference>
<dbReference type="Proteomes" id="UP001165584">
    <property type="component" value="Unassembled WGS sequence"/>
</dbReference>
<evidence type="ECO:0000256" key="1">
    <source>
        <dbReference type="SAM" id="MobiDB-lite"/>
    </source>
</evidence>
<evidence type="ECO:0000313" key="3">
    <source>
        <dbReference type="Proteomes" id="UP001165584"/>
    </source>
</evidence>
<organism evidence="2 3">
    <name type="scientific">Herbiconiux aconitum</name>
    <dbReference type="NCBI Taxonomy" id="2970913"/>
    <lineage>
        <taxon>Bacteria</taxon>
        <taxon>Bacillati</taxon>
        <taxon>Actinomycetota</taxon>
        <taxon>Actinomycetes</taxon>
        <taxon>Micrococcales</taxon>
        <taxon>Microbacteriaceae</taxon>
        <taxon>Herbiconiux</taxon>
    </lineage>
</organism>
<dbReference type="RefSeq" id="WP_259504947.1">
    <property type="nucleotide sequence ID" value="NZ_JANLCM010000001.1"/>
</dbReference>
<feature type="region of interest" description="Disordered" evidence="1">
    <location>
        <begin position="39"/>
        <end position="61"/>
    </location>
</feature>
<name>A0ABT2GLF4_9MICO</name>
<proteinExistence type="predicted"/>
<protein>
    <submittedName>
        <fullName evidence="2">Uncharacterized protein</fullName>
    </submittedName>
</protein>
<comment type="caution">
    <text evidence="2">The sequence shown here is derived from an EMBL/GenBank/DDBJ whole genome shotgun (WGS) entry which is preliminary data.</text>
</comment>
<reference evidence="2" key="1">
    <citation type="submission" date="2022-08" db="EMBL/GenBank/DDBJ databases">
        <authorList>
            <person name="Deng Y."/>
            <person name="Han X.-F."/>
            <person name="Zhang Y.-Q."/>
        </authorList>
    </citation>
    <scope>NUCLEOTIDE SEQUENCE</scope>
    <source>
        <strain evidence="2">CPCC 205763</strain>
    </source>
</reference>
<accession>A0ABT2GLF4</accession>
<sequence>MPDADRLPRASRLPEMKPGWDERMDAYTAKLNASVTYSGIQPRPIVGKREARGSNVDDGTA</sequence>
<keyword evidence="3" id="KW-1185">Reference proteome</keyword>
<evidence type="ECO:0000313" key="2">
    <source>
        <dbReference type="EMBL" id="MCS5717059.1"/>
    </source>
</evidence>